<accession>A0A7M3SAE0</accession>
<keyword evidence="5" id="KW-1185">Reference proteome</keyword>
<keyword evidence="1" id="KW-0238">DNA-binding</keyword>
<dbReference type="SUPFAM" id="SSF48452">
    <property type="entry name" value="TPR-like"/>
    <property type="match status" value="1"/>
</dbReference>
<dbReference type="Gene3D" id="1.10.260.40">
    <property type="entry name" value="lambda repressor-like DNA-binding domains"/>
    <property type="match status" value="1"/>
</dbReference>
<gene>
    <name evidence="4" type="ORF">bsdcttw_45980</name>
</gene>
<reference evidence="4 5" key="1">
    <citation type="submission" date="2020-08" db="EMBL/GenBank/DDBJ databases">
        <title>Draft genome sequencing of an Anaerocolumna strain isolated from anoxic soil subjected to BSD treatment.</title>
        <authorList>
            <person name="Uek A."/>
            <person name="Tonouchi A."/>
        </authorList>
    </citation>
    <scope>NUCLEOTIDE SEQUENCE [LARGE SCALE GENOMIC DNA]</scope>
    <source>
        <strain evidence="4 5">CTTW</strain>
    </source>
</reference>
<dbReference type="InterPro" id="IPR011990">
    <property type="entry name" value="TPR-like_helical_dom_sf"/>
</dbReference>
<dbReference type="InterPro" id="IPR019734">
    <property type="entry name" value="TPR_rpt"/>
</dbReference>
<dbReference type="Proteomes" id="UP000515703">
    <property type="component" value="Chromosome"/>
</dbReference>
<dbReference type="SMART" id="SM00028">
    <property type="entry name" value="TPR"/>
    <property type="match status" value="3"/>
</dbReference>
<dbReference type="Pfam" id="PF01381">
    <property type="entry name" value="HTH_3"/>
    <property type="match status" value="1"/>
</dbReference>
<feature type="repeat" description="TPR" evidence="2">
    <location>
        <begin position="285"/>
        <end position="318"/>
    </location>
</feature>
<dbReference type="InterPro" id="IPR001387">
    <property type="entry name" value="Cro/C1-type_HTH"/>
</dbReference>
<dbReference type="SUPFAM" id="SSF47413">
    <property type="entry name" value="lambda repressor-like DNA-binding domains"/>
    <property type="match status" value="1"/>
</dbReference>
<evidence type="ECO:0000313" key="4">
    <source>
        <dbReference type="EMBL" id="BCK01558.1"/>
    </source>
</evidence>
<dbReference type="Gene3D" id="1.25.40.10">
    <property type="entry name" value="Tetratricopeptide repeat domain"/>
    <property type="match status" value="1"/>
</dbReference>
<evidence type="ECO:0000256" key="1">
    <source>
        <dbReference type="ARBA" id="ARBA00023125"/>
    </source>
</evidence>
<feature type="domain" description="HTH cro/C1-type" evidence="3">
    <location>
        <begin position="7"/>
        <end position="61"/>
    </location>
</feature>
<name>A0A7M3SAE0_9FIRM</name>
<dbReference type="PANTHER" id="PTHR46558">
    <property type="entry name" value="TRACRIPTIONAL REGULATORY PROTEIN-RELATED-RELATED"/>
    <property type="match status" value="1"/>
</dbReference>
<dbReference type="SMART" id="SM00530">
    <property type="entry name" value="HTH_XRE"/>
    <property type="match status" value="1"/>
</dbReference>
<sequence length="344" mass="40061">MNIGKKIKSLRLQKSVTQEELAGHLSISAQAVSKWENDITTPDIQLLPELSAFFGVTIDELFDVAAKTHLERIENMLQVKKTLSKMEYDYAQDFLKENLTDSECRGKCLNLLAELHIHEAAMHSDQAEYFAKEALKENPSLKDNHTALLWAQHGTIPDWNYSNHHKRIAFYQQFVKENPKYARGYMYLLDELIADGRLQEADEVLLEMKRAEDDCRVRMYEGQIAWARGKQEEAYSIWDSMVKQEPDNWLVYAYAADRYAADGRYQEAIEFNKQAYLLQPSPKYIDAYECIAHIYEIMGDYEEAVDALEEVIHILEQEWQVTEGEAIDRQHREILRLKELAKSL</sequence>
<organism evidence="4 5">
    <name type="scientific">Anaerocolumna chitinilytica</name>
    <dbReference type="NCBI Taxonomy" id="1727145"/>
    <lineage>
        <taxon>Bacteria</taxon>
        <taxon>Bacillati</taxon>
        <taxon>Bacillota</taxon>
        <taxon>Clostridia</taxon>
        <taxon>Lachnospirales</taxon>
        <taxon>Lachnospiraceae</taxon>
        <taxon>Anaerocolumna</taxon>
    </lineage>
</organism>
<dbReference type="RefSeq" id="WP_185257107.1">
    <property type="nucleotide sequence ID" value="NZ_AP023368.1"/>
</dbReference>
<keyword evidence="2" id="KW-0802">TPR repeat</keyword>
<evidence type="ECO:0000259" key="3">
    <source>
        <dbReference type="PROSITE" id="PS50943"/>
    </source>
</evidence>
<dbReference type="InterPro" id="IPR010982">
    <property type="entry name" value="Lambda_DNA-bd_dom_sf"/>
</dbReference>
<dbReference type="EMBL" id="AP023368">
    <property type="protein sequence ID" value="BCK01558.1"/>
    <property type="molecule type" value="Genomic_DNA"/>
</dbReference>
<dbReference type="GO" id="GO:0003677">
    <property type="term" value="F:DNA binding"/>
    <property type="evidence" value="ECO:0007669"/>
    <property type="project" value="UniProtKB-KW"/>
</dbReference>
<dbReference type="PANTHER" id="PTHR46558:SF11">
    <property type="entry name" value="HTH-TYPE TRANSCRIPTIONAL REGULATOR XRE"/>
    <property type="match status" value="1"/>
</dbReference>
<protein>
    <recommendedName>
        <fullName evidence="3">HTH cro/C1-type domain-containing protein</fullName>
    </recommendedName>
</protein>
<reference evidence="4 5" key="2">
    <citation type="submission" date="2020-08" db="EMBL/GenBank/DDBJ databases">
        <authorList>
            <person name="Ueki A."/>
            <person name="Tonouchi A."/>
        </authorList>
    </citation>
    <scope>NUCLEOTIDE SEQUENCE [LARGE SCALE GENOMIC DNA]</scope>
    <source>
        <strain evidence="4 5">CTTW</strain>
    </source>
</reference>
<proteinExistence type="predicted"/>
<dbReference type="PROSITE" id="PS50943">
    <property type="entry name" value="HTH_CROC1"/>
    <property type="match status" value="1"/>
</dbReference>
<dbReference type="KEGG" id="acht:bsdcttw_45980"/>
<dbReference type="CDD" id="cd00093">
    <property type="entry name" value="HTH_XRE"/>
    <property type="match status" value="1"/>
</dbReference>
<evidence type="ECO:0000313" key="5">
    <source>
        <dbReference type="Proteomes" id="UP000515703"/>
    </source>
</evidence>
<evidence type="ECO:0000256" key="2">
    <source>
        <dbReference type="PROSITE-ProRule" id="PRU00339"/>
    </source>
</evidence>
<dbReference type="PROSITE" id="PS50005">
    <property type="entry name" value="TPR"/>
    <property type="match status" value="1"/>
</dbReference>
<dbReference type="AlphaFoldDB" id="A0A7M3SAE0"/>